<reference evidence="2 3" key="1">
    <citation type="journal article" date="2016" name="Nat. Commun.">
        <title>Thousands of microbial genomes shed light on interconnected biogeochemical processes in an aquifer system.</title>
        <authorList>
            <person name="Anantharaman K."/>
            <person name="Brown C.T."/>
            <person name="Hug L.A."/>
            <person name="Sharon I."/>
            <person name="Castelle C.J."/>
            <person name="Probst A.J."/>
            <person name="Thomas B.C."/>
            <person name="Singh A."/>
            <person name="Wilkins M.J."/>
            <person name="Karaoz U."/>
            <person name="Brodie E.L."/>
            <person name="Williams K.H."/>
            <person name="Hubbard S.S."/>
            <person name="Banfield J.F."/>
        </authorList>
    </citation>
    <scope>NUCLEOTIDE SEQUENCE [LARGE SCALE GENOMIC DNA]</scope>
</reference>
<dbReference type="InterPro" id="IPR029044">
    <property type="entry name" value="Nucleotide-diphossugar_trans"/>
</dbReference>
<dbReference type="InterPro" id="IPR001173">
    <property type="entry name" value="Glyco_trans_2-like"/>
</dbReference>
<sequence length="164" mass="18319">MNRGQGAALQTGTDYAVQNGADIIVHFDADGQHQAADIPNLIRPLKEGKVDIVFGSRFLGKKNNLPWSKKFIILPIGRVINFLFSGLLLSDAHNGLRAFRAAVADKLYLNHDRMAHATEYLQSVKKNRLRYAEVGVNVNYHCYGQNIDGGIKIVKELLTEKIFK</sequence>
<dbReference type="Proteomes" id="UP000176968">
    <property type="component" value="Unassembled WGS sequence"/>
</dbReference>
<accession>A0A1F6GQ75</accession>
<dbReference type="EMBL" id="MFMY01000014">
    <property type="protein sequence ID" value="OGH00181.1"/>
    <property type="molecule type" value="Genomic_DNA"/>
</dbReference>
<dbReference type="PANTHER" id="PTHR48090">
    <property type="entry name" value="UNDECAPRENYL-PHOSPHATE 4-DEOXY-4-FORMAMIDO-L-ARABINOSE TRANSFERASE-RELATED"/>
    <property type="match status" value="1"/>
</dbReference>
<comment type="caution">
    <text evidence="2">The sequence shown here is derived from an EMBL/GenBank/DDBJ whole genome shotgun (WGS) entry which is preliminary data.</text>
</comment>
<proteinExistence type="predicted"/>
<dbReference type="InterPro" id="IPR050256">
    <property type="entry name" value="Glycosyltransferase_2"/>
</dbReference>
<evidence type="ECO:0000259" key="1">
    <source>
        <dbReference type="Pfam" id="PF00535"/>
    </source>
</evidence>
<dbReference type="SUPFAM" id="SSF53448">
    <property type="entry name" value="Nucleotide-diphospho-sugar transferases"/>
    <property type="match status" value="1"/>
</dbReference>
<dbReference type="AlphaFoldDB" id="A0A1F6GQ75"/>
<organism evidence="2 3">
    <name type="scientific">Candidatus Kuenenbacteria bacterium RIFCSPHIGHO2_12_FULL_42_14</name>
    <dbReference type="NCBI Taxonomy" id="1798563"/>
    <lineage>
        <taxon>Bacteria</taxon>
        <taxon>Candidatus Kueneniibacteriota</taxon>
    </lineage>
</organism>
<evidence type="ECO:0000313" key="3">
    <source>
        <dbReference type="Proteomes" id="UP000176968"/>
    </source>
</evidence>
<evidence type="ECO:0000313" key="2">
    <source>
        <dbReference type="EMBL" id="OGH00181.1"/>
    </source>
</evidence>
<gene>
    <name evidence="2" type="ORF">A3E04_03365</name>
</gene>
<protein>
    <recommendedName>
        <fullName evidence="1">Glycosyltransferase 2-like domain-containing protein</fullName>
    </recommendedName>
</protein>
<dbReference type="Pfam" id="PF00535">
    <property type="entry name" value="Glycos_transf_2"/>
    <property type="match status" value="1"/>
</dbReference>
<feature type="domain" description="Glycosyltransferase 2-like" evidence="1">
    <location>
        <begin position="2"/>
        <end position="107"/>
    </location>
</feature>
<dbReference type="CDD" id="cd04179">
    <property type="entry name" value="DPM_DPG-synthase_like"/>
    <property type="match status" value="1"/>
</dbReference>
<dbReference type="PANTHER" id="PTHR48090:SF7">
    <property type="entry name" value="RFBJ PROTEIN"/>
    <property type="match status" value="1"/>
</dbReference>
<dbReference type="Gene3D" id="3.90.550.10">
    <property type="entry name" value="Spore Coat Polysaccharide Biosynthesis Protein SpsA, Chain A"/>
    <property type="match status" value="1"/>
</dbReference>
<name>A0A1F6GQ75_9BACT</name>